<evidence type="ECO:0008006" key="2">
    <source>
        <dbReference type="Google" id="ProtNLM"/>
    </source>
</evidence>
<dbReference type="AlphaFoldDB" id="A0A0C1YID3"/>
<comment type="caution">
    <text evidence="1">The sequence shown here is derived from an EMBL/GenBank/DDBJ whole genome shotgun (WGS) entry which is preliminary data.</text>
</comment>
<sequence length="391" mass="45611">MNRKIRKSLEYFHKAKKSRNPDQAINFLNQSINCDENHLEAYLLRAIELTKKKNFLGAERDLEKANLIQPNSIRVSFTSIWYLFLRDKHELVIEKASEVIEEAESDEKLIALNQIGVKKIFQHTITTKLTIDEFATCYLLRAKSLAKYKKYELGLEDIQKSLLLMVSKDLKIEISVFKSKVLKLMQAEKEQIALKRKQQLQSKLDFRLKNSFTSMPEVIFWVLYTFLVTSSVTCYVTSEILTAYKLFGLSFLIFPPTIIVFSWIISRFFPTINLIHFEKSAYFYFLILFFSVSTVLTVSSMSDSYFVDNSAPEPTLDRYVSVGMDSDRAVDKINMFAKDNGGEVDCRPKSPMYCEYKADNGKVTLVHFEHEFTYYAMNPRKTKVTQIEYRY</sequence>
<reference evidence="1" key="1">
    <citation type="submission" date="2014-11" db="EMBL/GenBank/DDBJ databases">
        <authorList>
            <person name="Malar M.C."/>
            <person name="Sen D."/>
            <person name="Tripathy S."/>
        </authorList>
    </citation>
    <scope>NUCLEOTIDE SEQUENCE</scope>
    <source>
        <strain evidence="1">BDU141951</strain>
    </source>
</reference>
<dbReference type="SUPFAM" id="SSF48452">
    <property type="entry name" value="TPR-like"/>
    <property type="match status" value="1"/>
</dbReference>
<reference evidence="1" key="3">
    <citation type="submission" date="2020-02" db="EMBL/GenBank/DDBJ databases">
        <authorList>
            <person name="Sarangi A.N."/>
            <person name="Ghosh S."/>
            <person name="Mukherjee M."/>
            <person name="Tripathy S."/>
        </authorList>
    </citation>
    <scope>NUCLEOTIDE SEQUENCE</scope>
    <source>
        <strain evidence="1">BDU141951</strain>
    </source>
</reference>
<gene>
    <name evidence="1" type="ORF">QQ91_017260</name>
</gene>
<reference evidence="1" key="2">
    <citation type="journal article" date="2015" name="Genome Announc.">
        <title>Draft Genome Sequence of Filamentous Marine Cyanobacterium Lyngbya confervoides Strain BDU141951.</title>
        <authorList>
            <person name="Chandrababunaidu M.M."/>
            <person name="Sen D."/>
            <person name="Tripathy S."/>
        </authorList>
    </citation>
    <scope>NUCLEOTIDE SEQUENCE</scope>
    <source>
        <strain evidence="1">BDU141951</strain>
    </source>
</reference>
<proteinExistence type="predicted"/>
<organism evidence="1">
    <name type="scientific">Lyngbya confervoides BDU141951</name>
    <dbReference type="NCBI Taxonomy" id="1574623"/>
    <lineage>
        <taxon>Bacteria</taxon>
        <taxon>Bacillati</taxon>
        <taxon>Cyanobacteriota</taxon>
        <taxon>Cyanophyceae</taxon>
        <taxon>Oscillatoriophycideae</taxon>
        <taxon>Oscillatoriales</taxon>
        <taxon>Microcoleaceae</taxon>
        <taxon>Lyngbya</taxon>
    </lineage>
</organism>
<name>A0A0C1YID3_9CYAN</name>
<dbReference type="EMBL" id="JTHE02000003">
    <property type="protein sequence ID" value="NEV68851.1"/>
    <property type="molecule type" value="Genomic_DNA"/>
</dbReference>
<protein>
    <recommendedName>
        <fullName evidence="2">Tetratricopeptide repeat protein</fullName>
    </recommendedName>
</protein>
<evidence type="ECO:0000313" key="1">
    <source>
        <dbReference type="EMBL" id="NEV68851.1"/>
    </source>
</evidence>
<accession>A0A0C1YID3</accession>
<dbReference type="Gene3D" id="1.25.40.10">
    <property type="entry name" value="Tetratricopeptide repeat domain"/>
    <property type="match status" value="1"/>
</dbReference>
<dbReference type="InterPro" id="IPR011990">
    <property type="entry name" value="TPR-like_helical_dom_sf"/>
</dbReference>